<evidence type="ECO:0000313" key="1">
    <source>
        <dbReference type="EMBL" id="KAK4645138.1"/>
    </source>
</evidence>
<dbReference type="SUPFAM" id="SSF48264">
    <property type="entry name" value="Cytochrome P450"/>
    <property type="match status" value="1"/>
</dbReference>
<dbReference type="InterPro" id="IPR036396">
    <property type="entry name" value="Cyt_P450_sf"/>
</dbReference>
<accession>A0ABR0FME9</accession>
<dbReference type="Proteomes" id="UP001322138">
    <property type="component" value="Unassembled WGS sequence"/>
</dbReference>
<organism evidence="1 2">
    <name type="scientific">Podospora bellae-mahoneyi</name>
    <dbReference type="NCBI Taxonomy" id="2093777"/>
    <lineage>
        <taxon>Eukaryota</taxon>
        <taxon>Fungi</taxon>
        <taxon>Dikarya</taxon>
        <taxon>Ascomycota</taxon>
        <taxon>Pezizomycotina</taxon>
        <taxon>Sordariomycetes</taxon>
        <taxon>Sordariomycetidae</taxon>
        <taxon>Sordariales</taxon>
        <taxon>Podosporaceae</taxon>
        <taxon>Podospora</taxon>
    </lineage>
</organism>
<dbReference type="RefSeq" id="XP_062734114.1">
    <property type="nucleotide sequence ID" value="XM_062878217.1"/>
</dbReference>
<evidence type="ECO:0000313" key="2">
    <source>
        <dbReference type="Proteomes" id="UP001322138"/>
    </source>
</evidence>
<dbReference type="GeneID" id="87897699"/>
<sequence length="132" mass="15010">MDIWVESLLKKGSRKEGFEMGKSFEIMTFDIIGELAFGENFKGVEIGVEHPWITTHLGALNQGALADALKRFPTLAWLAHGLLQKKIWELTETQPREQPSRRVWLMRRSPLRGLHFNVGKVWPGQKLGCAAQ</sequence>
<gene>
    <name evidence="1" type="ORF">QC761_310850</name>
</gene>
<name>A0ABR0FME9_9PEZI</name>
<comment type="caution">
    <text evidence="1">The sequence shown here is derived from an EMBL/GenBank/DDBJ whole genome shotgun (WGS) entry which is preliminary data.</text>
</comment>
<dbReference type="EMBL" id="JAFFGZ010000005">
    <property type="protein sequence ID" value="KAK4645138.1"/>
    <property type="molecule type" value="Genomic_DNA"/>
</dbReference>
<reference evidence="1 2" key="1">
    <citation type="journal article" date="2023" name="bioRxiv">
        <title>High-quality genome assemblies of four members of thePodospora anserinaspecies complex.</title>
        <authorList>
            <person name="Ament-Velasquez S.L."/>
            <person name="Vogan A.A."/>
            <person name="Wallerman O."/>
            <person name="Hartmann F."/>
            <person name="Gautier V."/>
            <person name="Silar P."/>
            <person name="Giraud T."/>
            <person name="Johannesson H."/>
        </authorList>
    </citation>
    <scope>NUCLEOTIDE SEQUENCE [LARGE SCALE GENOMIC DNA]</scope>
    <source>
        <strain evidence="1 2">CBS 112042</strain>
    </source>
</reference>
<protein>
    <submittedName>
        <fullName evidence="1">Uncharacterized protein</fullName>
    </submittedName>
</protein>
<keyword evidence="2" id="KW-1185">Reference proteome</keyword>
<dbReference type="Gene3D" id="1.10.630.10">
    <property type="entry name" value="Cytochrome P450"/>
    <property type="match status" value="1"/>
</dbReference>
<proteinExistence type="predicted"/>